<accession>A0A1V9G1U7</accession>
<dbReference type="OrthoDB" id="738440at2"/>
<gene>
    <name evidence="1" type="ORF">A4R26_16220</name>
</gene>
<proteinExistence type="predicted"/>
<sequence length="416" mass="45067">MFSQNSKYTRSFLFLLTAALVLSGCYKEKKKFLQEGGNYVLALRTQGSGNSTTDYLLTANSISTGYQTISSTGNGIEQLAWCYFGTTGNTVMSFSYGTNNVGIGYSLAEGGRLYEKGRISFERMDCFGKGDDSTLIAIGAPWGGGSYDCQIQLIDTRNIRIKKKKLTPLYMRDPSDVLNKWPTSIVVNDNKMYVSFYPLDGVSWSTDLTDTAYVAIYSYPGLDSIAIIKDTRTGPIGYYGNQVNMIKTENGDIYTFSPSSLSSGYTQATKKSGILRINSGQTAFDPSWFFDVETASNGAKLLSATYAGSGLLVARMQKAGTDTAVGWGTFDVENPICQVAIIDLNNKTVKIVTDIPDHGGQYGSQGLLEDGKVYVSVTSTIAGESRIYAVDPLTATASKAAKIEGLEVPAIYKLTN</sequence>
<dbReference type="STRING" id="550983.A4R26_16220"/>
<reference evidence="2" key="1">
    <citation type="submission" date="2016-04" db="EMBL/GenBank/DDBJ databases">
        <authorList>
            <person name="Chen L."/>
            <person name="Zhuang W."/>
            <person name="Wang G."/>
        </authorList>
    </citation>
    <scope>NUCLEOTIDE SEQUENCE [LARGE SCALE GENOMIC DNA]</scope>
    <source>
        <strain evidence="2">208</strain>
    </source>
</reference>
<comment type="caution">
    <text evidence="1">The sequence shown here is derived from an EMBL/GenBank/DDBJ whole genome shotgun (WGS) entry which is preliminary data.</text>
</comment>
<dbReference type="Proteomes" id="UP000192276">
    <property type="component" value="Unassembled WGS sequence"/>
</dbReference>
<evidence type="ECO:0008006" key="3">
    <source>
        <dbReference type="Google" id="ProtNLM"/>
    </source>
</evidence>
<protein>
    <recommendedName>
        <fullName evidence="3">DUF4374 domain-containing protein</fullName>
    </recommendedName>
</protein>
<keyword evidence="2" id="KW-1185">Reference proteome</keyword>
<dbReference type="AlphaFoldDB" id="A0A1V9G1U7"/>
<dbReference type="RefSeq" id="WP_081163584.1">
    <property type="nucleotide sequence ID" value="NZ_LWBP01000089.1"/>
</dbReference>
<dbReference type="Pfam" id="PF14298">
    <property type="entry name" value="DUF4374"/>
    <property type="match status" value="1"/>
</dbReference>
<dbReference type="PROSITE" id="PS51257">
    <property type="entry name" value="PROKAR_LIPOPROTEIN"/>
    <property type="match status" value="1"/>
</dbReference>
<organism evidence="1 2">
    <name type="scientific">Niastella populi</name>
    <dbReference type="NCBI Taxonomy" id="550983"/>
    <lineage>
        <taxon>Bacteria</taxon>
        <taxon>Pseudomonadati</taxon>
        <taxon>Bacteroidota</taxon>
        <taxon>Chitinophagia</taxon>
        <taxon>Chitinophagales</taxon>
        <taxon>Chitinophagaceae</taxon>
        <taxon>Niastella</taxon>
    </lineage>
</organism>
<dbReference type="SUPFAM" id="SSF82171">
    <property type="entry name" value="DPP6 N-terminal domain-like"/>
    <property type="match status" value="1"/>
</dbReference>
<dbReference type="EMBL" id="LWBP01000089">
    <property type="protein sequence ID" value="OQP64593.1"/>
    <property type="molecule type" value="Genomic_DNA"/>
</dbReference>
<evidence type="ECO:0000313" key="2">
    <source>
        <dbReference type="Proteomes" id="UP000192276"/>
    </source>
</evidence>
<evidence type="ECO:0000313" key="1">
    <source>
        <dbReference type="EMBL" id="OQP64593.1"/>
    </source>
</evidence>
<dbReference type="InterPro" id="IPR025401">
    <property type="entry name" value="DUF4374"/>
</dbReference>
<name>A0A1V9G1U7_9BACT</name>